<evidence type="ECO:0000256" key="2">
    <source>
        <dbReference type="ARBA" id="ARBA00022737"/>
    </source>
</evidence>
<gene>
    <name evidence="6" type="ORF">GCM10022263_13570</name>
</gene>
<keyword evidence="2" id="KW-0677">Repeat</keyword>
<protein>
    <submittedName>
        <fullName evidence="6">Sugar ABC transporter ATP-binding protein</fullName>
    </submittedName>
</protein>
<feature type="domain" description="ABC transporter" evidence="5">
    <location>
        <begin position="13"/>
        <end position="248"/>
    </location>
</feature>
<dbReference type="InterPro" id="IPR050107">
    <property type="entry name" value="ABC_carbohydrate_import_ATPase"/>
</dbReference>
<evidence type="ECO:0000313" key="6">
    <source>
        <dbReference type="EMBL" id="GAA3526104.1"/>
    </source>
</evidence>
<dbReference type="Proteomes" id="UP001500301">
    <property type="component" value="Unassembled WGS sequence"/>
</dbReference>
<keyword evidence="3" id="KW-0547">Nucleotide-binding</keyword>
<evidence type="ECO:0000256" key="4">
    <source>
        <dbReference type="ARBA" id="ARBA00022840"/>
    </source>
</evidence>
<dbReference type="GO" id="GO:0005524">
    <property type="term" value="F:ATP binding"/>
    <property type="evidence" value="ECO:0007669"/>
    <property type="project" value="UniProtKB-KW"/>
</dbReference>
<evidence type="ECO:0000256" key="1">
    <source>
        <dbReference type="ARBA" id="ARBA00022448"/>
    </source>
</evidence>
<proteinExistence type="predicted"/>
<dbReference type="InterPro" id="IPR027417">
    <property type="entry name" value="P-loop_NTPase"/>
</dbReference>
<dbReference type="PANTHER" id="PTHR43790:SF9">
    <property type="entry name" value="GALACTOFURANOSE TRANSPORTER ATP-BINDING PROTEIN YTFR"/>
    <property type="match status" value="1"/>
</dbReference>
<organism evidence="6 7">
    <name type="scientific">Nocardioides daeguensis</name>
    <dbReference type="NCBI Taxonomy" id="908359"/>
    <lineage>
        <taxon>Bacteria</taxon>
        <taxon>Bacillati</taxon>
        <taxon>Actinomycetota</taxon>
        <taxon>Actinomycetes</taxon>
        <taxon>Propionibacteriales</taxon>
        <taxon>Nocardioidaceae</taxon>
        <taxon>Nocardioides</taxon>
    </lineage>
</organism>
<accession>A0ABP6V375</accession>
<dbReference type="Gene3D" id="3.40.50.300">
    <property type="entry name" value="P-loop containing nucleotide triphosphate hydrolases"/>
    <property type="match status" value="2"/>
</dbReference>
<keyword evidence="4 6" id="KW-0067">ATP-binding</keyword>
<dbReference type="PROSITE" id="PS50893">
    <property type="entry name" value="ABC_TRANSPORTER_2"/>
    <property type="match status" value="2"/>
</dbReference>
<dbReference type="CDD" id="cd03215">
    <property type="entry name" value="ABC_Carb_Monos_II"/>
    <property type="match status" value="1"/>
</dbReference>
<keyword evidence="7" id="KW-1185">Reference proteome</keyword>
<feature type="domain" description="ABC transporter" evidence="5">
    <location>
        <begin position="260"/>
        <end position="504"/>
    </location>
</feature>
<dbReference type="EMBL" id="BAABBB010000007">
    <property type="protein sequence ID" value="GAA3526104.1"/>
    <property type="molecule type" value="Genomic_DNA"/>
</dbReference>
<sequence>MVMREPAGGADHVVARSVHKRFAGVAALRAVDVVVRRATIHALVGENGAGKSTLGRLIAGVHAADGGVLEVDGRPVRYSSPREALVDGITILAQELTLVEQRSVIENVFLGVEERTGAVLRRREMRARYRQLSEEAGFTVDADAEVATLRLADKQKVEILRALARRARLIVMDEPTAALTTEEAQQLLAIMRDLRSRGTTIIFVSHFLEDVLAVADDITVLRDGALVRSGPATGETVDSLVTAMLGRPTDTAFPRKQPAAADAPVRLSVQGLRRAGSFSDISFEVRSGEILGIAGLVGAGRTEVARGIFGADRLDAGRIVVDGVARRIRRPRDAVRAGIAMLPESRKDQGLLMDTTVLGNVTLAHLGEVSNRSIIDRRRERRRALDVLTEVGVDTAKARVAVTTLSGGNQQKTLFAKWLLKRPAVLIADEPTRGVDVGSKRVIYDLLLSLAADGMSVVVISSELEEVLGLAHRVLVMREGRIVSEHVGSSLNQEAVLHAAFASTEGAAAS</sequence>
<dbReference type="PANTHER" id="PTHR43790">
    <property type="entry name" value="CARBOHYDRATE TRANSPORT ATP-BINDING PROTEIN MG119-RELATED"/>
    <property type="match status" value="1"/>
</dbReference>
<reference evidence="7" key="1">
    <citation type="journal article" date="2019" name="Int. J. Syst. Evol. Microbiol.">
        <title>The Global Catalogue of Microorganisms (GCM) 10K type strain sequencing project: providing services to taxonomists for standard genome sequencing and annotation.</title>
        <authorList>
            <consortium name="The Broad Institute Genomics Platform"/>
            <consortium name="The Broad Institute Genome Sequencing Center for Infectious Disease"/>
            <person name="Wu L."/>
            <person name="Ma J."/>
        </authorList>
    </citation>
    <scope>NUCLEOTIDE SEQUENCE [LARGE SCALE GENOMIC DNA]</scope>
    <source>
        <strain evidence="7">JCM 17460</strain>
    </source>
</reference>
<dbReference type="InterPro" id="IPR003593">
    <property type="entry name" value="AAA+_ATPase"/>
</dbReference>
<dbReference type="CDD" id="cd03216">
    <property type="entry name" value="ABC_Carb_Monos_I"/>
    <property type="match status" value="1"/>
</dbReference>
<dbReference type="Pfam" id="PF00005">
    <property type="entry name" value="ABC_tran"/>
    <property type="match status" value="2"/>
</dbReference>
<dbReference type="InterPro" id="IPR003439">
    <property type="entry name" value="ABC_transporter-like_ATP-bd"/>
</dbReference>
<dbReference type="SUPFAM" id="SSF52540">
    <property type="entry name" value="P-loop containing nucleoside triphosphate hydrolases"/>
    <property type="match status" value="2"/>
</dbReference>
<keyword evidence="1" id="KW-0813">Transport</keyword>
<evidence type="ECO:0000256" key="3">
    <source>
        <dbReference type="ARBA" id="ARBA00022741"/>
    </source>
</evidence>
<evidence type="ECO:0000259" key="5">
    <source>
        <dbReference type="PROSITE" id="PS50893"/>
    </source>
</evidence>
<evidence type="ECO:0000313" key="7">
    <source>
        <dbReference type="Proteomes" id="UP001500301"/>
    </source>
</evidence>
<name>A0ABP6V375_9ACTN</name>
<comment type="caution">
    <text evidence="6">The sequence shown here is derived from an EMBL/GenBank/DDBJ whole genome shotgun (WGS) entry which is preliminary data.</text>
</comment>
<dbReference type="SMART" id="SM00382">
    <property type="entry name" value="AAA"/>
    <property type="match status" value="2"/>
</dbReference>